<keyword evidence="3" id="KW-0805">Transcription regulation</keyword>
<evidence type="ECO:0000256" key="7">
    <source>
        <dbReference type="SAM" id="MobiDB-lite"/>
    </source>
</evidence>
<evidence type="ECO:0000256" key="3">
    <source>
        <dbReference type="ARBA" id="ARBA00023015"/>
    </source>
</evidence>
<gene>
    <name evidence="9" type="ORF">LEL_03414</name>
</gene>
<dbReference type="STRING" id="1081108.A0A162KUF5"/>
<dbReference type="PROSITE" id="PS51821">
    <property type="entry name" value="VELVET"/>
    <property type="match status" value="1"/>
</dbReference>
<dbReference type="Pfam" id="PF11754">
    <property type="entry name" value="Velvet"/>
    <property type="match status" value="1"/>
</dbReference>
<dbReference type="AlphaFoldDB" id="A0A162KUF5"/>
<dbReference type="OrthoDB" id="1746739at2759"/>
<feature type="compositionally biased region" description="Pro residues" evidence="7">
    <location>
        <begin position="73"/>
        <end position="92"/>
    </location>
</feature>
<evidence type="ECO:0000256" key="1">
    <source>
        <dbReference type="ARBA" id="ARBA00004123"/>
    </source>
</evidence>
<keyword evidence="5" id="KW-0539">Nucleus</keyword>
<evidence type="ECO:0000256" key="4">
    <source>
        <dbReference type="ARBA" id="ARBA00023163"/>
    </source>
</evidence>
<dbReference type="InterPro" id="IPR037525">
    <property type="entry name" value="Velvet_dom"/>
</dbReference>
<dbReference type="Proteomes" id="UP000076881">
    <property type="component" value="Unassembled WGS sequence"/>
</dbReference>
<reference evidence="9 10" key="1">
    <citation type="journal article" date="2016" name="Genome Biol. Evol.">
        <title>Divergent and convergent evolution of fungal pathogenicity.</title>
        <authorList>
            <person name="Shang Y."/>
            <person name="Xiao G."/>
            <person name="Zheng P."/>
            <person name="Cen K."/>
            <person name="Zhan S."/>
            <person name="Wang C."/>
        </authorList>
    </citation>
    <scope>NUCLEOTIDE SEQUENCE [LARGE SCALE GENOMIC DNA]</scope>
    <source>
        <strain evidence="9 10">RCEF 1005</strain>
    </source>
</reference>
<evidence type="ECO:0000313" key="9">
    <source>
        <dbReference type="EMBL" id="OAA79928.1"/>
    </source>
</evidence>
<evidence type="ECO:0000259" key="8">
    <source>
        <dbReference type="PROSITE" id="PS51821"/>
    </source>
</evidence>
<proteinExistence type="inferred from homology"/>
<evidence type="ECO:0000256" key="5">
    <source>
        <dbReference type="ARBA" id="ARBA00023242"/>
    </source>
</evidence>
<feature type="domain" description="Velvet" evidence="8">
    <location>
        <begin position="144"/>
        <end position="462"/>
    </location>
</feature>
<dbReference type="InterPro" id="IPR021740">
    <property type="entry name" value="Velvet"/>
</dbReference>
<keyword evidence="10" id="KW-1185">Reference proteome</keyword>
<dbReference type="GO" id="GO:0030435">
    <property type="term" value="P:sporulation resulting in formation of a cellular spore"/>
    <property type="evidence" value="ECO:0007669"/>
    <property type="project" value="UniProtKB-KW"/>
</dbReference>
<feature type="compositionally biased region" description="Pro residues" evidence="7">
    <location>
        <begin position="1"/>
        <end position="24"/>
    </location>
</feature>
<keyword evidence="2" id="KW-0749">Sporulation</keyword>
<dbReference type="EMBL" id="AZHF01000002">
    <property type="protein sequence ID" value="OAA79928.1"/>
    <property type="molecule type" value="Genomic_DNA"/>
</dbReference>
<dbReference type="GO" id="GO:0005634">
    <property type="term" value="C:nucleus"/>
    <property type="evidence" value="ECO:0007669"/>
    <property type="project" value="UniProtKB-SubCell"/>
</dbReference>
<comment type="subcellular location">
    <subcellularLocation>
        <location evidence="1">Nucleus</location>
    </subcellularLocation>
</comment>
<feature type="compositionally biased region" description="Polar residues" evidence="7">
    <location>
        <begin position="52"/>
        <end position="62"/>
    </location>
</feature>
<feature type="region of interest" description="Disordered" evidence="7">
    <location>
        <begin position="1"/>
        <end position="130"/>
    </location>
</feature>
<evidence type="ECO:0000313" key="10">
    <source>
        <dbReference type="Proteomes" id="UP000076881"/>
    </source>
</evidence>
<dbReference type="Gene3D" id="2.60.40.3960">
    <property type="entry name" value="Velvet domain"/>
    <property type="match status" value="2"/>
</dbReference>
<protein>
    <submittedName>
        <fullName evidence="9">Nucleoside diphosphatase Gda1</fullName>
    </submittedName>
</protein>
<dbReference type="PANTHER" id="PTHR33572:SF3">
    <property type="entry name" value="VELVET COMPLEX SUBUNIT B"/>
    <property type="match status" value="1"/>
</dbReference>
<feature type="compositionally biased region" description="Low complexity" evidence="7">
    <location>
        <begin position="34"/>
        <end position="45"/>
    </location>
</feature>
<comment type="similarity">
    <text evidence="6">Belongs to the velvet family. VelB subfamily.</text>
</comment>
<evidence type="ECO:0000256" key="6">
    <source>
        <dbReference type="ARBA" id="ARBA00038045"/>
    </source>
</evidence>
<dbReference type="PANTHER" id="PTHR33572">
    <property type="entry name" value="SPORE DEVELOPMENT REGULATOR VOSA"/>
    <property type="match status" value="1"/>
</dbReference>
<feature type="compositionally biased region" description="Low complexity" evidence="7">
    <location>
        <begin position="222"/>
        <end position="233"/>
    </location>
</feature>
<comment type="caution">
    <text evidence="9">The sequence shown here is derived from an EMBL/GenBank/DDBJ whole genome shotgun (WGS) entry which is preliminary data.</text>
</comment>
<sequence>MNPPYQPPGPQQAIPNPMPPPERPPNYQRSTSSQLQLPAPRQLLQYADSYRHASSQSLQSQPRHQHVSASLPPHQPIAPPPPQPQHYQPPHPQQQHQLPAINPNHASRRGSHADEATLAPANTPSNDAKPAQALLTPVSDVDLVVGYKYQLDVIQQPKRARMCGFGDKDRRPITPPPCVRLSIIDIATGKEINYNEIDHAMFVLNVDLWNAEGTREVNLVRSSAASSSASSSSTNAPGFAPRNVAEASHGISSLPLGREAPYSQQRPPPNSSEYAGHASYHNGSNTFRGGGNYALPSQQYPQHHGYGMDQPMPPQSDGGHSRAASAPDGYGQEPGVMPRLSVSGGQPQGMFTRNLIGSVAVSAFNLCDTEDKRGIWFVLQDLSVRTEGNFRLRFSFVNVGPRGGRVPQDGNPAKVTTGRAPILASSHSEVFSVFSAKKFPGVCESTALSKTFAAQGIKIPIRKEAGGKGDDEDGYGD</sequence>
<name>A0A162KUF5_CORDF</name>
<feature type="region of interest" description="Disordered" evidence="7">
    <location>
        <begin position="222"/>
        <end position="344"/>
    </location>
</feature>
<evidence type="ECO:0000256" key="2">
    <source>
        <dbReference type="ARBA" id="ARBA00022969"/>
    </source>
</evidence>
<keyword evidence="4" id="KW-0804">Transcription</keyword>
<organism evidence="9 10">
    <name type="scientific">Akanthomyces lecanii RCEF 1005</name>
    <dbReference type="NCBI Taxonomy" id="1081108"/>
    <lineage>
        <taxon>Eukaryota</taxon>
        <taxon>Fungi</taxon>
        <taxon>Dikarya</taxon>
        <taxon>Ascomycota</taxon>
        <taxon>Pezizomycotina</taxon>
        <taxon>Sordariomycetes</taxon>
        <taxon>Hypocreomycetidae</taxon>
        <taxon>Hypocreales</taxon>
        <taxon>Cordycipitaceae</taxon>
        <taxon>Akanthomyces</taxon>
        <taxon>Cordyceps confragosa</taxon>
    </lineage>
</organism>
<dbReference type="InterPro" id="IPR038491">
    <property type="entry name" value="Velvet_dom_sf"/>
</dbReference>
<accession>A0A162KUF5</accession>